<proteinExistence type="predicted"/>
<organism evidence="8 9">
    <name type="scientific">Buddleja alternifolia</name>
    <dbReference type="NCBI Taxonomy" id="168488"/>
    <lineage>
        <taxon>Eukaryota</taxon>
        <taxon>Viridiplantae</taxon>
        <taxon>Streptophyta</taxon>
        <taxon>Embryophyta</taxon>
        <taxon>Tracheophyta</taxon>
        <taxon>Spermatophyta</taxon>
        <taxon>Magnoliopsida</taxon>
        <taxon>eudicotyledons</taxon>
        <taxon>Gunneridae</taxon>
        <taxon>Pentapetalae</taxon>
        <taxon>asterids</taxon>
        <taxon>lamiids</taxon>
        <taxon>Lamiales</taxon>
        <taxon>Scrophulariaceae</taxon>
        <taxon>Buddlejeae</taxon>
        <taxon>Buddleja</taxon>
    </lineage>
</organism>
<evidence type="ECO:0000259" key="7">
    <source>
        <dbReference type="PROSITE" id="PS50863"/>
    </source>
</evidence>
<feature type="domain" description="TF-B3" evidence="7">
    <location>
        <begin position="136"/>
        <end position="201"/>
    </location>
</feature>
<protein>
    <recommendedName>
        <fullName evidence="7">TF-B3 domain-containing protein</fullName>
    </recommendedName>
</protein>
<evidence type="ECO:0000313" key="9">
    <source>
        <dbReference type="Proteomes" id="UP000826271"/>
    </source>
</evidence>
<dbReference type="GO" id="GO:0005634">
    <property type="term" value="C:nucleus"/>
    <property type="evidence" value="ECO:0007669"/>
    <property type="project" value="UniProtKB-SubCell"/>
</dbReference>
<evidence type="ECO:0000256" key="3">
    <source>
        <dbReference type="ARBA" id="ARBA00023015"/>
    </source>
</evidence>
<keyword evidence="2" id="KW-0677">Repeat</keyword>
<dbReference type="Gene3D" id="2.40.330.10">
    <property type="entry name" value="DNA-binding pseudobarrel domain"/>
    <property type="match status" value="2"/>
</dbReference>
<comment type="caution">
    <text evidence="8">The sequence shown here is derived from an EMBL/GenBank/DDBJ whole genome shotgun (WGS) entry which is preliminary data.</text>
</comment>
<dbReference type="SUPFAM" id="SSF101936">
    <property type="entry name" value="DNA-binding pseudobarrel domain"/>
    <property type="match status" value="2"/>
</dbReference>
<keyword evidence="5" id="KW-0804">Transcription</keyword>
<keyword evidence="3" id="KW-0805">Transcription regulation</keyword>
<dbReference type="CDD" id="cd10017">
    <property type="entry name" value="B3_DNA"/>
    <property type="match status" value="1"/>
</dbReference>
<dbReference type="PANTHER" id="PTHR31674:SF62">
    <property type="entry name" value="B3 DOMAIN-CONTAINING PROTEIN REM14-RELATED"/>
    <property type="match status" value="1"/>
</dbReference>
<sequence>MSNASRGDTLTLHTARGSTAFRLQQSNDGLLCLSGSEWTQFATANKLNETYVLPFLHRGNIHFNVKVFDQSALCIESDGEEDDNEDANDSNPLLVDANDANLLLPDDTIPTRLLMGYNLLDFNLAVLKVPAARNLTWNVRLKWISSYSSSGEVGRHSFAFKESWLEFANANRIRGGDTCVFKMNEKVGNIVNIDVVIERRVRRH</sequence>
<dbReference type="InterPro" id="IPR003340">
    <property type="entry name" value="B3_DNA-bd"/>
</dbReference>
<evidence type="ECO:0000256" key="5">
    <source>
        <dbReference type="ARBA" id="ARBA00023163"/>
    </source>
</evidence>
<name>A0AAV6WJX6_9LAMI</name>
<keyword evidence="4" id="KW-0238">DNA-binding</keyword>
<reference evidence="8" key="1">
    <citation type="submission" date="2019-10" db="EMBL/GenBank/DDBJ databases">
        <authorList>
            <person name="Zhang R."/>
            <person name="Pan Y."/>
            <person name="Wang J."/>
            <person name="Ma R."/>
            <person name="Yu S."/>
        </authorList>
    </citation>
    <scope>NUCLEOTIDE SEQUENCE</scope>
    <source>
        <strain evidence="8">LA-IB0</strain>
        <tissue evidence="8">Leaf</tissue>
    </source>
</reference>
<dbReference type="Proteomes" id="UP000826271">
    <property type="component" value="Unassembled WGS sequence"/>
</dbReference>
<comment type="subcellular location">
    <subcellularLocation>
        <location evidence="1">Nucleus</location>
    </subcellularLocation>
</comment>
<evidence type="ECO:0000256" key="2">
    <source>
        <dbReference type="ARBA" id="ARBA00022737"/>
    </source>
</evidence>
<dbReference type="InterPro" id="IPR039218">
    <property type="entry name" value="REM_fam"/>
</dbReference>
<dbReference type="GO" id="GO:0003677">
    <property type="term" value="F:DNA binding"/>
    <property type="evidence" value="ECO:0007669"/>
    <property type="project" value="UniProtKB-KW"/>
</dbReference>
<evidence type="ECO:0000256" key="6">
    <source>
        <dbReference type="ARBA" id="ARBA00023242"/>
    </source>
</evidence>
<keyword evidence="6" id="KW-0539">Nucleus</keyword>
<dbReference type="InterPro" id="IPR015300">
    <property type="entry name" value="DNA-bd_pseudobarrel_sf"/>
</dbReference>
<evidence type="ECO:0000313" key="8">
    <source>
        <dbReference type="EMBL" id="KAG8370404.1"/>
    </source>
</evidence>
<dbReference type="PROSITE" id="PS50863">
    <property type="entry name" value="B3"/>
    <property type="match status" value="1"/>
</dbReference>
<gene>
    <name evidence="8" type="ORF">BUALT_Bualt14G0113400</name>
</gene>
<keyword evidence="9" id="KW-1185">Reference proteome</keyword>
<dbReference type="EMBL" id="WHWC01000014">
    <property type="protein sequence ID" value="KAG8370404.1"/>
    <property type="molecule type" value="Genomic_DNA"/>
</dbReference>
<evidence type="ECO:0000256" key="4">
    <source>
        <dbReference type="ARBA" id="ARBA00023125"/>
    </source>
</evidence>
<dbReference type="AlphaFoldDB" id="A0AAV6WJX6"/>
<dbReference type="PANTHER" id="PTHR31674">
    <property type="entry name" value="B3 DOMAIN-CONTAINING PROTEIN REM-LIKE 3-RELATED"/>
    <property type="match status" value="1"/>
</dbReference>
<evidence type="ECO:0000256" key="1">
    <source>
        <dbReference type="ARBA" id="ARBA00004123"/>
    </source>
</evidence>
<accession>A0AAV6WJX6</accession>